<dbReference type="Proteomes" id="UP000499080">
    <property type="component" value="Unassembled WGS sequence"/>
</dbReference>
<dbReference type="AlphaFoldDB" id="A0A4Y2JQQ3"/>
<name>A0A4Y2JQQ3_ARAVE</name>
<proteinExistence type="predicted"/>
<evidence type="ECO:0000313" key="2">
    <source>
        <dbReference type="EMBL" id="GBM91808.1"/>
    </source>
</evidence>
<reference evidence="2 3" key="1">
    <citation type="journal article" date="2019" name="Sci. Rep.">
        <title>Orb-weaving spider Araneus ventricosus genome elucidates the spidroin gene catalogue.</title>
        <authorList>
            <person name="Kono N."/>
            <person name="Nakamura H."/>
            <person name="Ohtoshi R."/>
            <person name="Moran D.A.P."/>
            <person name="Shinohara A."/>
            <person name="Yoshida Y."/>
            <person name="Fujiwara M."/>
            <person name="Mori M."/>
            <person name="Tomita M."/>
            <person name="Arakawa K."/>
        </authorList>
    </citation>
    <scope>NUCLEOTIDE SEQUENCE [LARGE SCALE GENOMIC DNA]</scope>
</reference>
<organism evidence="2 3">
    <name type="scientific">Araneus ventricosus</name>
    <name type="common">Orbweaver spider</name>
    <name type="synonym">Epeira ventricosa</name>
    <dbReference type="NCBI Taxonomy" id="182803"/>
    <lineage>
        <taxon>Eukaryota</taxon>
        <taxon>Metazoa</taxon>
        <taxon>Ecdysozoa</taxon>
        <taxon>Arthropoda</taxon>
        <taxon>Chelicerata</taxon>
        <taxon>Arachnida</taxon>
        <taxon>Araneae</taxon>
        <taxon>Araneomorphae</taxon>
        <taxon>Entelegynae</taxon>
        <taxon>Araneoidea</taxon>
        <taxon>Araneidae</taxon>
        <taxon>Araneus</taxon>
    </lineage>
</organism>
<keyword evidence="3" id="KW-1185">Reference proteome</keyword>
<protein>
    <submittedName>
        <fullName evidence="2">Uncharacterized protein</fullName>
    </submittedName>
</protein>
<dbReference type="EMBL" id="BGPR01268469">
    <property type="protein sequence ID" value="GBM91808.1"/>
    <property type="molecule type" value="Genomic_DNA"/>
</dbReference>
<comment type="caution">
    <text evidence="2">The sequence shown here is derived from an EMBL/GenBank/DDBJ whole genome shotgun (WGS) entry which is preliminary data.</text>
</comment>
<evidence type="ECO:0000313" key="3">
    <source>
        <dbReference type="Proteomes" id="UP000499080"/>
    </source>
</evidence>
<gene>
    <name evidence="2" type="ORF">AVEN_144675_1</name>
    <name evidence="1" type="ORF">AVEN_266647_1</name>
</gene>
<dbReference type="EMBL" id="BGPR01268399">
    <property type="protein sequence ID" value="GBM91638.1"/>
    <property type="molecule type" value="Genomic_DNA"/>
</dbReference>
<sequence length="42" mass="4729">STTTTTIIAVREMELFELGRDRTMFREDNNILSNPAGGKKTN</sequence>
<feature type="non-terminal residue" evidence="2">
    <location>
        <position position="1"/>
    </location>
</feature>
<evidence type="ECO:0000313" key="1">
    <source>
        <dbReference type="EMBL" id="GBM91638.1"/>
    </source>
</evidence>
<accession>A0A4Y2JQQ3</accession>